<evidence type="ECO:0000256" key="6">
    <source>
        <dbReference type="SAM" id="MobiDB-lite"/>
    </source>
</evidence>
<dbReference type="InterPro" id="IPR003700">
    <property type="entry name" value="Pantoate_hydroxy_MeTrfase"/>
</dbReference>
<evidence type="ECO:0000313" key="8">
    <source>
        <dbReference type="Proteomes" id="UP001301350"/>
    </source>
</evidence>
<protein>
    <recommendedName>
        <fullName evidence="3">3-methyl-2-oxobutanoate hydroxymethyltransferase</fullName>
        <ecNumber evidence="3">2.1.2.11</ecNumber>
    </recommendedName>
</protein>
<dbReference type="GO" id="GO:0000287">
    <property type="term" value="F:magnesium ion binding"/>
    <property type="evidence" value="ECO:0007669"/>
    <property type="project" value="TreeGrafter"/>
</dbReference>
<proteinExistence type="inferred from homology"/>
<dbReference type="GO" id="GO:0005739">
    <property type="term" value="C:mitochondrion"/>
    <property type="evidence" value="ECO:0007669"/>
    <property type="project" value="TreeGrafter"/>
</dbReference>
<gene>
    <name evidence="7" type="ORF">CDCA_CDCA03G0901</name>
</gene>
<dbReference type="EMBL" id="JANCYW010000003">
    <property type="protein sequence ID" value="KAK4534876.1"/>
    <property type="molecule type" value="Genomic_DNA"/>
</dbReference>
<dbReference type="AlphaFoldDB" id="A0AAV9IRR1"/>
<dbReference type="FunFam" id="3.20.20.60:FF:000003">
    <property type="entry name" value="3-methyl-2-oxobutanoate hydroxymethyltransferase"/>
    <property type="match status" value="1"/>
</dbReference>
<evidence type="ECO:0000256" key="3">
    <source>
        <dbReference type="ARBA" id="ARBA00012618"/>
    </source>
</evidence>
<name>A0AAV9IRR1_CYACA</name>
<dbReference type="NCBIfam" id="NF001452">
    <property type="entry name" value="PRK00311.1"/>
    <property type="match status" value="1"/>
</dbReference>
<dbReference type="InterPro" id="IPR040442">
    <property type="entry name" value="Pyrv_kinase-like_dom_sf"/>
</dbReference>
<dbReference type="PANTHER" id="PTHR20881:SF0">
    <property type="entry name" value="3-METHYL-2-OXOBUTANOATE HYDROXYMETHYLTRANSFERASE"/>
    <property type="match status" value="1"/>
</dbReference>
<dbReference type="GO" id="GO:0015940">
    <property type="term" value="P:pantothenate biosynthetic process"/>
    <property type="evidence" value="ECO:0007669"/>
    <property type="project" value="InterPro"/>
</dbReference>
<comment type="catalytic activity">
    <reaction evidence="5">
        <text>(6R)-5,10-methylene-5,6,7,8-tetrahydrofolate + 3-methyl-2-oxobutanoate + H2O = 2-dehydropantoate + (6S)-5,6,7,8-tetrahydrofolate</text>
        <dbReference type="Rhea" id="RHEA:11824"/>
        <dbReference type="ChEBI" id="CHEBI:11561"/>
        <dbReference type="ChEBI" id="CHEBI:11851"/>
        <dbReference type="ChEBI" id="CHEBI:15377"/>
        <dbReference type="ChEBI" id="CHEBI:15636"/>
        <dbReference type="ChEBI" id="CHEBI:57453"/>
        <dbReference type="EC" id="2.1.2.11"/>
    </reaction>
</comment>
<dbReference type="Pfam" id="PF02548">
    <property type="entry name" value="Pantoate_transf"/>
    <property type="match status" value="1"/>
</dbReference>
<dbReference type="SUPFAM" id="SSF51621">
    <property type="entry name" value="Phosphoenolpyruvate/pyruvate domain"/>
    <property type="match status" value="1"/>
</dbReference>
<sequence length="411" mass="44764">MWWRAFRLWNSGGCRERAARGGWGDPDARPLAALHRRFTLGTRVQGTLAHLSLIRSLSGTSREYSAPRAHHRPAEAPPPPRRWTLGDIRRAYARRVPICVVTAYNYPQAVHADLAEMDIVLVGDSLGMVELGYPTTQFVTLEQMLHHAQAVARGCHRALIVADMPFGSYEVSVADAMRNVMRMIREGHVQAVKMEGGRRIAATVRACVQQAGVAVMGHCGLLPQTVSALGGFRSYGKNAAEAQTCLEDALALQDAGAFSVVLECVPERLARAITAALEVPTIGIGAGAGTSGQVLVYHDLCGLLSHPHHAKVTPKFCKRFARAGEVIQEALERYRDEVKHGAFPSAEHSPYSIPDREWERFATAYEKLTGRSTDAADSPSAEVPAAAAGVEKKTTVANDESRDTEEVLYPR</sequence>
<keyword evidence="8" id="KW-1185">Reference proteome</keyword>
<dbReference type="Gene3D" id="3.20.20.60">
    <property type="entry name" value="Phosphoenolpyruvate-binding domains"/>
    <property type="match status" value="1"/>
</dbReference>
<dbReference type="HAMAP" id="MF_00156">
    <property type="entry name" value="PanB"/>
    <property type="match status" value="1"/>
</dbReference>
<accession>A0AAV9IRR1</accession>
<dbReference type="GO" id="GO:0003864">
    <property type="term" value="F:3-methyl-2-oxobutanoate hydroxymethyltransferase activity"/>
    <property type="evidence" value="ECO:0007669"/>
    <property type="project" value="UniProtKB-EC"/>
</dbReference>
<feature type="compositionally biased region" description="Basic and acidic residues" evidence="6">
    <location>
        <begin position="390"/>
        <end position="405"/>
    </location>
</feature>
<organism evidence="7 8">
    <name type="scientific">Cyanidium caldarium</name>
    <name type="common">Red alga</name>
    <dbReference type="NCBI Taxonomy" id="2771"/>
    <lineage>
        <taxon>Eukaryota</taxon>
        <taxon>Rhodophyta</taxon>
        <taxon>Bangiophyceae</taxon>
        <taxon>Cyanidiales</taxon>
        <taxon>Cyanidiaceae</taxon>
        <taxon>Cyanidium</taxon>
    </lineage>
</organism>
<keyword evidence="4" id="KW-0808">Transferase</keyword>
<comment type="similarity">
    <text evidence="2">Belongs to the PanB family.</text>
</comment>
<comment type="pathway">
    <text evidence="1">Cofactor biosynthesis; (R)-pantothenate biosynthesis; (R)-pantoate from 3-methyl-2-oxobutanoate: step 1/2.</text>
</comment>
<dbReference type="NCBIfam" id="TIGR00222">
    <property type="entry name" value="panB"/>
    <property type="match status" value="1"/>
</dbReference>
<evidence type="ECO:0000256" key="5">
    <source>
        <dbReference type="ARBA" id="ARBA00049172"/>
    </source>
</evidence>
<comment type="caution">
    <text evidence="7">The sequence shown here is derived from an EMBL/GenBank/DDBJ whole genome shotgun (WGS) entry which is preliminary data.</text>
</comment>
<evidence type="ECO:0000313" key="7">
    <source>
        <dbReference type="EMBL" id="KAK4534876.1"/>
    </source>
</evidence>
<dbReference type="EC" id="2.1.2.11" evidence="3"/>
<evidence type="ECO:0000256" key="1">
    <source>
        <dbReference type="ARBA" id="ARBA00005033"/>
    </source>
</evidence>
<dbReference type="PANTHER" id="PTHR20881">
    <property type="entry name" value="3-METHYL-2-OXOBUTANOATE HYDROXYMETHYLTRANSFERASE"/>
    <property type="match status" value="1"/>
</dbReference>
<reference evidence="7 8" key="1">
    <citation type="submission" date="2022-07" db="EMBL/GenBank/DDBJ databases">
        <title>Genome-wide signatures of adaptation to extreme environments.</title>
        <authorList>
            <person name="Cho C.H."/>
            <person name="Yoon H.S."/>
        </authorList>
    </citation>
    <scope>NUCLEOTIDE SEQUENCE [LARGE SCALE GENOMIC DNA]</scope>
    <source>
        <strain evidence="7 8">DBV 063 E5</strain>
    </source>
</reference>
<dbReference type="Proteomes" id="UP001301350">
    <property type="component" value="Unassembled WGS sequence"/>
</dbReference>
<feature type="region of interest" description="Disordered" evidence="6">
    <location>
        <begin position="370"/>
        <end position="411"/>
    </location>
</feature>
<evidence type="ECO:0000256" key="2">
    <source>
        <dbReference type="ARBA" id="ARBA00008676"/>
    </source>
</evidence>
<evidence type="ECO:0000256" key="4">
    <source>
        <dbReference type="ARBA" id="ARBA00022679"/>
    </source>
</evidence>
<dbReference type="CDD" id="cd06557">
    <property type="entry name" value="KPHMT-like"/>
    <property type="match status" value="1"/>
</dbReference>
<dbReference type="InterPro" id="IPR015813">
    <property type="entry name" value="Pyrv/PenolPyrv_kinase-like_dom"/>
</dbReference>